<comment type="caution">
    <text evidence="1">The sequence shown here is derived from an EMBL/GenBank/DDBJ whole genome shotgun (WGS) entry which is preliminary data.</text>
</comment>
<evidence type="ECO:0000313" key="1">
    <source>
        <dbReference type="EMBL" id="KAG8238399.1"/>
    </source>
</evidence>
<proteinExistence type="predicted"/>
<dbReference type="AlphaFoldDB" id="A0A8K0PCG1"/>
<dbReference type="Proteomes" id="UP000792457">
    <property type="component" value="Unassembled WGS sequence"/>
</dbReference>
<sequence>MEPRPAIIETCMYTALVLKYHLLLLTYLETWQRESLQYITSNHLHCQDFRAGQSYKNEDHYCKSKYT</sequence>
<accession>A0A8K0PCG1</accession>
<reference evidence="1" key="1">
    <citation type="submission" date="2013-04" db="EMBL/GenBank/DDBJ databases">
        <authorList>
            <person name="Qu J."/>
            <person name="Murali S.C."/>
            <person name="Bandaranaike D."/>
            <person name="Bellair M."/>
            <person name="Blankenburg K."/>
            <person name="Chao H."/>
            <person name="Dinh H."/>
            <person name="Doddapaneni H."/>
            <person name="Downs B."/>
            <person name="Dugan-Rocha S."/>
            <person name="Elkadiri S."/>
            <person name="Gnanaolivu R.D."/>
            <person name="Hernandez B."/>
            <person name="Javaid M."/>
            <person name="Jayaseelan J.C."/>
            <person name="Lee S."/>
            <person name="Li M."/>
            <person name="Ming W."/>
            <person name="Munidasa M."/>
            <person name="Muniz J."/>
            <person name="Nguyen L."/>
            <person name="Ongeri F."/>
            <person name="Osuji N."/>
            <person name="Pu L.-L."/>
            <person name="Puazo M."/>
            <person name="Qu C."/>
            <person name="Quiroz J."/>
            <person name="Raj R."/>
            <person name="Weissenberger G."/>
            <person name="Xin Y."/>
            <person name="Zou X."/>
            <person name="Han Y."/>
            <person name="Richards S."/>
            <person name="Worley K."/>
            <person name="Muzny D."/>
            <person name="Gibbs R."/>
        </authorList>
    </citation>
    <scope>NUCLEOTIDE SEQUENCE</scope>
    <source>
        <strain evidence="1">Sampled in the wild</strain>
    </source>
</reference>
<dbReference type="EMBL" id="KZ309352">
    <property type="protein sequence ID" value="KAG8238399.1"/>
    <property type="molecule type" value="Genomic_DNA"/>
</dbReference>
<keyword evidence="2" id="KW-1185">Reference proteome</keyword>
<protein>
    <submittedName>
        <fullName evidence="1">Uncharacterized protein</fullName>
    </submittedName>
</protein>
<organism evidence="1 2">
    <name type="scientific">Ladona fulva</name>
    <name type="common">Scarce chaser dragonfly</name>
    <name type="synonym">Libellula fulva</name>
    <dbReference type="NCBI Taxonomy" id="123851"/>
    <lineage>
        <taxon>Eukaryota</taxon>
        <taxon>Metazoa</taxon>
        <taxon>Ecdysozoa</taxon>
        <taxon>Arthropoda</taxon>
        <taxon>Hexapoda</taxon>
        <taxon>Insecta</taxon>
        <taxon>Pterygota</taxon>
        <taxon>Palaeoptera</taxon>
        <taxon>Odonata</taxon>
        <taxon>Epiprocta</taxon>
        <taxon>Anisoptera</taxon>
        <taxon>Libelluloidea</taxon>
        <taxon>Libellulidae</taxon>
        <taxon>Ladona</taxon>
    </lineage>
</organism>
<gene>
    <name evidence="1" type="ORF">J437_LFUL016837</name>
</gene>
<evidence type="ECO:0000313" key="2">
    <source>
        <dbReference type="Proteomes" id="UP000792457"/>
    </source>
</evidence>
<reference evidence="1" key="2">
    <citation type="submission" date="2017-10" db="EMBL/GenBank/DDBJ databases">
        <title>Ladona fulva Genome sequencing and assembly.</title>
        <authorList>
            <person name="Murali S."/>
            <person name="Richards S."/>
            <person name="Bandaranaike D."/>
            <person name="Bellair M."/>
            <person name="Blankenburg K."/>
            <person name="Chao H."/>
            <person name="Dinh H."/>
            <person name="Doddapaneni H."/>
            <person name="Dugan-Rocha S."/>
            <person name="Elkadiri S."/>
            <person name="Gnanaolivu R."/>
            <person name="Hernandez B."/>
            <person name="Skinner E."/>
            <person name="Javaid M."/>
            <person name="Lee S."/>
            <person name="Li M."/>
            <person name="Ming W."/>
            <person name="Munidasa M."/>
            <person name="Muniz J."/>
            <person name="Nguyen L."/>
            <person name="Hughes D."/>
            <person name="Osuji N."/>
            <person name="Pu L.-L."/>
            <person name="Puazo M."/>
            <person name="Qu C."/>
            <person name="Quiroz J."/>
            <person name="Raj R."/>
            <person name="Weissenberger G."/>
            <person name="Xin Y."/>
            <person name="Zou X."/>
            <person name="Han Y."/>
            <person name="Worley K."/>
            <person name="Muzny D."/>
            <person name="Gibbs R."/>
        </authorList>
    </citation>
    <scope>NUCLEOTIDE SEQUENCE</scope>
    <source>
        <strain evidence="1">Sampled in the wild</strain>
    </source>
</reference>
<name>A0A8K0PCG1_LADFU</name>